<dbReference type="InterPro" id="IPR004991">
    <property type="entry name" value="Aerolysin-like"/>
</dbReference>
<evidence type="ECO:0000313" key="1">
    <source>
        <dbReference type="Ensembl" id="ENSPKIP00000025839.1"/>
    </source>
</evidence>
<reference evidence="1" key="1">
    <citation type="submission" date="2025-08" db="UniProtKB">
        <authorList>
            <consortium name="Ensembl"/>
        </authorList>
    </citation>
    <scope>IDENTIFICATION</scope>
</reference>
<dbReference type="CDD" id="cd00257">
    <property type="entry name" value="beta-trefoil_FSCN-like"/>
    <property type="match status" value="1"/>
</dbReference>
<keyword evidence="2" id="KW-1185">Reference proteome</keyword>
<protein>
    <submittedName>
        <fullName evidence="1">Uncharacterized protein</fullName>
    </submittedName>
</protein>
<dbReference type="InterPro" id="IPR053237">
    <property type="entry name" value="Natterin_C"/>
</dbReference>
<proteinExistence type="predicted"/>
<dbReference type="GO" id="GO:0003824">
    <property type="term" value="F:catalytic activity"/>
    <property type="evidence" value="ECO:0007669"/>
    <property type="project" value="UniProtKB-ARBA"/>
</dbReference>
<dbReference type="PANTHER" id="PTHR39244:SF5">
    <property type="entry name" value="NATTERIN-3-LIKE"/>
    <property type="match status" value="1"/>
</dbReference>
<dbReference type="PANTHER" id="PTHR39244">
    <property type="entry name" value="NATTERIN-4"/>
    <property type="match status" value="1"/>
</dbReference>
<dbReference type="Gene3D" id="2.170.15.10">
    <property type="entry name" value="Proaerolysin, chain A, domain 3"/>
    <property type="match status" value="1"/>
</dbReference>
<dbReference type="Ensembl" id="ENSPKIT00000006585.1">
    <property type="protein sequence ID" value="ENSPKIP00000025839.1"/>
    <property type="gene ID" value="ENSPKIG00000008554.1"/>
</dbReference>
<accession>A0A3B3S503</accession>
<sequence>MALNGKYWSSIHRNGIYPIECWKDSKDNLCKFRIEKVGHHKVRMTDMRGVYLSRFHRSGIDFIEAAKNPPDLYCEFEVFRKGENVLFKAENGRFLTLITRGHIEVAKDGPDQFCEFTPSIGDIVSPEFEIISVDFKNVSALIEKPIVVKKETYTNSSSVEQKHKFNMSWTKTESETTTWNHAWGLSSTVSFDCELIGAAISVSYSGSYGTSSTKQKSITLGEETEVTIPPHKTITVKLVVNKQENCQVPFTAKIKKMKSSGEVQELTEQGTWMGVIYDNVHFEVKEQ</sequence>
<dbReference type="SUPFAM" id="SSF56973">
    <property type="entry name" value="Aerolisin/ETX pore-forming domain"/>
    <property type="match status" value="1"/>
</dbReference>
<dbReference type="SUPFAM" id="SSF50405">
    <property type="entry name" value="Actin-crosslinking proteins"/>
    <property type="match status" value="1"/>
</dbReference>
<name>A0A3B3S503_9TELE</name>
<reference evidence="1" key="2">
    <citation type="submission" date="2025-09" db="UniProtKB">
        <authorList>
            <consortium name="Ensembl"/>
        </authorList>
    </citation>
    <scope>IDENTIFICATION</scope>
</reference>
<dbReference type="Gene3D" id="2.80.10.50">
    <property type="match status" value="1"/>
</dbReference>
<dbReference type="InterPro" id="IPR008999">
    <property type="entry name" value="Actin-crosslinking"/>
</dbReference>
<organism evidence="1 2">
    <name type="scientific">Paramormyrops kingsleyae</name>
    <dbReference type="NCBI Taxonomy" id="1676925"/>
    <lineage>
        <taxon>Eukaryota</taxon>
        <taxon>Metazoa</taxon>
        <taxon>Chordata</taxon>
        <taxon>Craniata</taxon>
        <taxon>Vertebrata</taxon>
        <taxon>Euteleostomi</taxon>
        <taxon>Actinopterygii</taxon>
        <taxon>Neopterygii</taxon>
        <taxon>Teleostei</taxon>
        <taxon>Osteoglossocephala</taxon>
        <taxon>Osteoglossomorpha</taxon>
        <taxon>Osteoglossiformes</taxon>
        <taxon>Mormyridae</taxon>
        <taxon>Paramormyrops</taxon>
    </lineage>
</organism>
<evidence type="ECO:0000313" key="2">
    <source>
        <dbReference type="Proteomes" id="UP000261540"/>
    </source>
</evidence>
<dbReference type="Pfam" id="PF03318">
    <property type="entry name" value="ETX_MTX2"/>
    <property type="match status" value="1"/>
</dbReference>
<dbReference type="Proteomes" id="UP000261540">
    <property type="component" value="Unplaced"/>
</dbReference>
<dbReference type="AlphaFoldDB" id="A0A3B3S503"/>
<dbReference type="GeneTree" id="ENSGT00940000179714"/>